<gene>
    <name evidence="5" type="ORF">GOP47_0003302</name>
</gene>
<comment type="caution">
    <text evidence="5">The sequence shown here is derived from an EMBL/GenBank/DDBJ whole genome shotgun (WGS) entry which is preliminary data.</text>
</comment>
<evidence type="ECO:0000313" key="6">
    <source>
        <dbReference type="Proteomes" id="UP000886520"/>
    </source>
</evidence>
<dbReference type="InterPro" id="IPR002213">
    <property type="entry name" value="UDP_glucos_trans"/>
</dbReference>
<feature type="domain" description="Glycosyltransferase family 28 N-terminal" evidence="3">
    <location>
        <begin position="479"/>
        <end position="621"/>
    </location>
</feature>
<dbReference type="InterPro" id="IPR010610">
    <property type="entry name" value="EryCIII-like_C"/>
</dbReference>
<dbReference type="Pfam" id="PF03033">
    <property type="entry name" value="Glyco_transf_28"/>
    <property type="match status" value="1"/>
</dbReference>
<dbReference type="Pfam" id="PF06722">
    <property type="entry name" value="EryCIII-like_C"/>
    <property type="match status" value="1"/>
</dbReference>
<dbReference type="EMBL" id="JABFUD020000002">
    <property type="protein sequence ID" value="KAI5083559.1"/>
    <property type="molecule type" value="Genomic_DNA"/>
</dbReference>
<evidence type="ECO:0000256" key="1">
    <source>
        <dbReference type="ARBA" id="ARBA00022679"/>
    </source>
</evidence>
<sequence>MENQADHEGDAHPGSSSSSSSPPSSHSSSSSSSSSPSHPQSFASSRSSQKELSAPSSSHSSSSSSSPFSGPSSPAHAHIDQASSSAIEETLPAALPSSSAEGGHTDECILGSSIKQDCLDASKATEELKDSNDTPRLEPSSLCRNQVCVDDACGSTSEEFTTNSYDGQTPDTTSNMYFPQTMEPTQAVGLCNGSKSSPDVTQLDLHAASSTSSNGGCGKTHHQAPHRAPSEVVGCGGSNRQQDTISKDESRQTGAISPRNSATAETSIDSTGLYDSACASRDHDSPYAICNMDQFSQANNPPVHTLEPVARHSYTAMDLRENSAETAVSPPKISSTRLVDDEANRPTHAIETISKSSKSLQDGSPEINKLPRAKTMPSGSLEVVNGEVRPSRPLTFKRSSTDKSKADGRPRASGPKLSKKKQKKLMKKLYTLQKDGTVELDLERSARFAPDIFEPEDLEDFYATAEGENETKAIPPLQIAMLIVGTRGDVQPFVAIGKRLQEHGHRVRLATHSNFQEFVLKAGLEFYPLGGDPKVLAGYMVKNKGFLPSGPSEIRTQKKQLKSIINSLSDACTKPHGSEIPFKVQAIIANPPAYGHVHVAEALKVPIHIFFTMPWTPTSEFPHPLSRVGHVAANRLSYQVVDSLIWWGIRGMINDFRKKKLGLRPITYLGGSQQSMSKLPTGYIWSPHLVPKPNDWGPKIDVVGFCFLNLAQDYKPPDELVKWLAAGPPPIYIGFGSLPVEDPSGMTKIILNALNETSQRGIINKGWGGIGTMVDLPESVYLLDNCPHDWLFSQCAAVVHHGGAGTTAAGLRAACPTAVVPFFGDQAFWGDRVHVRGVGPSPIPVDQFSLDKLVHAIRFMLDDKVKQRAISLAEAMKEEDGVEGAVKAFHRHLPPDMPRDPAPLPSKKHRRLSSCFGW</sequence>
<feature type="compositionally biased region" description="Low complexity" evidence="2">
    <location>
        <begin position="15"/>
        <end position="76"/>
    </location>
</feature>
<dbReference type="CDD" id="cd03784">
    <property type="entry name" value="GT1_Gtf-like"/>
    <property type="match status" value="1"/>
</dbReference>
<dbReference type="Gene3D" id="3.40.50.2000">
    <property type="entry name" value="Glycogen Phosphorylase B"/>
    <property type="match status" value="2"/>
</dbReference>
<keyword evidence="1" id="KW-0808">Transferase</keyword>
<dbReference type="InterPro" id="IPR004276">
    <property type="entry name" value="GlycoTrans_28_N"/>
</dbReference>
<feature type="region of interest" description="Disordered" evidence="2">
    <location>
        <begin position="321"/>
        <end position="424"/>
    </location>
</feature>
<keyword evidence="6" id="KW-1185">Reference proteome</keyword>
<dbReference type="PANTHER" id="PTHR48050">
    <property type="entry name" value="STEROL 3-BETA-GLUCOSYLTRANSFERASE"/>
    <property type="match status" value="1"/>
</dbReference>
<dbReference type="OrthoDB" id="541972at2759"/>
<proteinExistence type="predicted"/>
<dbReference type="GO" id="GO:0016906">
    <property type="term" value="F:sterol 3-beta-glucosyltransferase activity"/>
    <property type="evidence" value="ECO:0007669"/>
    <property type="project" value="UniProtKB-ARBA"/>
</dbReference>
<dbReference type="FunFam" id="3.40.50.2000:FF:000009">
    <property type="entry name" value="Sterol 3-beta-glucosyltransferase UGT80A2"/>
    <property type="match status" value="1"/>
</dbReference>
<dbReference type="GO" id="GO:0005975">
    <property type="term" value="P:carbohydrate metabolic process"/>
    <property type="evidence" value="ECO:0007669"/>
    <property type="project" value="InterPro"/>
</dbReference>
<dbReference type="Proteomes" id="UP000886520">
    <property type="component" value="Chromosome 3"/>
</dbReference>
<protein>
    <recommendedName>
        <fullName evidence="7">Glycosyltransferase family 28 N-terminal domain-containing protein</fullName>
    </recommendedName>
</protein>
<feature type="domain" description="Erythromycin biosynthesis protein CIII-like C-terminal" evidence="4">
    <location>
        <begin position="773"/>
        <end position="875"/>
    </location>
</feature>
<evidence type="ECO:0008006" key="7">
    <source>
        <dbReference type="Google" id="ProtNLM"/>
    </source>
</evidence>
<feature type="compositionally biased region" description="Polar residues" evidence="2">
    <location>
        <begin position="252"/>
        <end position="268"/>
    </location>
</feature>
<feature type="compositionally biased region" description="Polar residues" evidence="2">
    <location>
        <begin position="353"/>
        <end position="362"/>
    </location>
</feature>
<organism evidence="5 6">
    <name type="scientific">Adiantum capillus-veneris</name>
    <name type="common">Maidenhair fern</name>
    <dbReference type="NCBI Taxonomy" id="13818"/>
    <lineage>
        <taxon>Eukaryota</taxon>
        <taxon>Viridiplantae</taxon>
        <taxon>Streptophyta</taxon>
        <taxon>Embryophyta</taxon>
        <taxon>Tracheophyta</taxon>
        <taxon>Polypodiopsida</taxon>
        <taxon>Polypodiidae</taxon>
        <taxon>Polypodiales</taxon>
        <taxon>Pteridineae</taxon>
        <taxon>Pteridaceae</taxon>
        <taxon>Vittarioideae</taxon>
        <taxon>Adiantum</taxon>
    </lineage>
</organism>
<feature type="compositionally biased region" description="Basic and acidic residues" evidence="2">
    <location>
        <begin position="1"/>
        <end position="11"/>
    </location>
</feature>
<dbReference type="AlphaFoldDB" id="A0A9D4ZPY5"/>
<evidence type="ECO:0000259" key="3">
    <source>
        <dbReference type="Pfam" id="PF03033"/>
    </source>
</evidence>
<evidence type="ECO:0000256" key="2">
    <source>
        <dbReference type="SAM" id="MobiDB-lite"/>
    </source>
</evidence>
<dbReference type="SUPFAM" id="SSF53756">
    <property type="entry name" value="UDP-Glycosyltransferase/glycogen phosphorylase"/>
    <property type="match status" value="1"/>
</dbReference>
<evidence type="ECO:0000259" key="4">
    <source>
        <dbReference type="Pfam" id="PF06722"/>
    </source>
</evidence>
<feature type="region of interest" description="Disordered" evidence="2">
    <location>
        <begin position="208"/>
        <end position="268"/>
    </location>
</feature>
<feature type="compositionally biased region" description="Basic and acidic residues" evidence="2">
    <location>
        <begin position="399"/>
        <end position="410"/>
    </location>
</feature>
<name>A0A9D4ZPY5_ADICA</name>
<feature type="region of interest" description="Disordered" evidence="2">
    <location>
        <begin position="1"/>
        <end position="108"/>
    </location>
</feature>
<reference evidence="5" key="1">
    <citation type="submission" date="2021-01" db="EMBL/GenBank/DDBJ databases">
        <title>Adiantum capillus-veneris genome.</title>
        <authorList>
            <person name="Fang Y."/>
            <person name="Liao Q."/>
        </authorList>
    </citation>
    <scope>NUCLEOTIDE SEQUENCE</scope>
    <source>
        <strain evidence="5">H3</strain>
        <tissue evidence="5">Leaf</tissue>
    </source>
</reference>
<accession>A0A9D4ZPY5</accession>
<dbReference type="InterPro" id="IPR050426">
    <property type="entry name" value="Glycosyltransferase_28"/>
</dbReference>
<dbReference type="PANTHER" id="PTHR48050:SF13">
    <property type="entry name" value="STEROL 3-BETA-GLUCOSYLTRANSFERASE UGT80A2"/>
    <property type="match status" value="1"/>
</dbReference>
<evidence type="ECO:0000313" key="5">
    <source>
        <dbReference type="EMBL" id="KAI5083559.1"/>
    </source>
</evidence>